<dbReference type="GO" id="GO:0009055">
    <property type="term" value="F:electron transfer activity"/>
    <property type="evidence" value="ECO:0007669"/>
    <property type="project" value="TreeGrafter"/>
</dbReference>
<feature type="binding site" evidence="14">
    <location>
        <position position="157"/>
    </location>
    <ligand>
        <name>Mo-bis(molybdopterin guanine dinucleotide)</name>
        <dbReference type="ChEBI" id="CHEBI:60539"/>
    </ligand>
</feature>
<dbReference type="Proteomes" id="UP001151234">
    <property type="component" value="Unassembled WGS sequence"/>
</dbReference>
<dbReference type="FunFam" id="3.40.228.10:FF:000003">
    <property type="entry name" value="Biotin sulfoxide reductase 2"/>
    <property type="match status" value="1"/>
</dbReference>
<sequence>MTRTVSSNSTTSMTRRRFLESAASITALAAVAPSILAAGAARAATNGEVISGSHWGAFHATVKDGRWTDIRGWEKDAHPSHQLEGVLDSVYSPTRIKYPMVRRSYLENGPGSNVETRGSDDFVRVSWDEALDLITAEFKRMGETYGPTAIYAGSYGWKSPGKLHNCQSLLRRMLNVSGTGYVNSSGDYSTGASQIIMPHVMGTLEVYEQQTAWPVVVENTDLLVFWGANPIITNQIGWVIPDHGGYEGLQAFKDTGKPVLFIDPVRTESADFFGDQAEWIAPKPQSDLAMMMGIAHTLYEEGLHDQAFLDEYTSGFDRFLPYLTGESDGTPKNAEWAAEISGIDAETIRGLARRFADGTTMLASGWSLQRQHMGEQRHWMLVTLACMLGKIGLPGGGFGLSYHYSSGGSPSADGPVLPGITDGGKAVEGAAWLTESGAASIPVARVVDMLENPGKPFDFNGKNETYPDTRMTYWVGGNPLAHHQDRNRMIKAWRKFETVVVQDFQWTATARHADIVLPATTSYERNDVEQYGDYSLKAIIAMKKVIEPMYEARSDFDIFADLAERLGAGDAFTEGKDEMAWLQEFYKSAEDQAKAKSSEIPSFDDFWEQGYLEFPVTDAGRNFVRYADFREDPLLEPLGTPTGLIEIFSRNIEKMGYDDCPPHPTWIEPLERLDGPDAKYPLHVATSHPQSRLHSQLCGTILRENYTVAGREPCLINPADAEARGIADGDVVRVFNDRGQTLAGAIVTDAIRPGVIRVNEGGWYDPVEPGVDGSLCAYGDINMLSPDLGTSKLAQGNCGHTVLGDVEKFTGDLPEVKVFDTPANS</sequence>
<dbReference type="Pfam" id="PF00384">
    <property type="entry name" value="Molybdopterin"/>
    <property type="match status" value="1"/>
</dbReference>
<feature type="domain" description="Molybdopterin oxidoreductase" evidence="16">
    <location>
        <begin position="95"/>
        <end position="565"/>
    </location>
</feature>
<dbReference type="GO" id="GO:0030151">
    <property type="term" value="F:molybdenum ion binding"/>
    <property type="evidence" value="ECO:0007669"/>
    <property type="project" value="TreeGrafter"/>
</dbReference>
<keyword evidence="6 15" id="KW-0732">Signal</keyword>
<dbReference type="CDD" id="cd02793">
    <property type="entry name" value="MopB_CT_DMSOR-BSOR-TMAOR"/>
    <property type="match status" value="1"/>
</dbReference>
<evidence type="ECO:0000256" key="10">
    <source>
        <dbReference type="ARBA" id="ARBA00050606"/>
    </source>
</evidence>
<dbReference type="Pfam" id="PF01568">
    <property type="entry name" value="Molydop_binding"/>
    <property type="match status" value="1"/>
</dbReference>
<dbReference type="InterPro" id="IPR009010">
    <property type="entry name" value="Asp_de-COase-like_dom_sf"/>
</dbReference>
<evidence type="ECO:0000256" key="8">
    <source>
        <dbReference type="ARBA" id="ARBA00023002"/>
    </source>
</evidence>
<keyword evidence="8 19" id="KW-0560">Oxidoreductase</keyword>
<feature type="binding site" evidence="14">
    <location>
        <position position="525"/>
    </location>
    <ligand>
        <name>Mo-bis(molybdopterin guanine dinucleotide)</name>
        <dbReference type="ChEBI" id="CHEBI:60539"/>
    </ligand>
</feature>
<comment type="function">
    <text evidence="11">Catalyzes the reduction of dimethyl sulfoxide (DMSO) and trimethylamine N-oxide (TMAO) to dimethyl sulfide (DMS) and trimethylamine, respectively. The terminal DMSO reductase can also use various sulfoxides and N-oxide compounds as terminal electron acceptor in addition to DMSO and TMAO.</text>
</comment>
<dbReference type="InterPro" id="IPR041954">
    <property type="entry name" value="CT_DMSOR/BSOR/TMAOR"/>
</dbReference>
<dbReference type="SUPFAM" id="SSF50692">
    <property type="entry name" value="ADC-like"/>
    <property type="match status" value="1"/>
</dbReference>
<dbReference type="FunFam" id="2.40.40.20:FF:000009">
    <property type="entry name" value="Biotin sulfoxide reductase 2"/>
    <property type="match status" value="1"/>
</dbReference>
<dbReference type="Gene3D" id="3.90.55.10">
    <property type="entry name" value="Dimethylsulfoxide Reductase, domain 3"/>
    <property type="match status" value="1"/>
</dbReference>
<keyword evidence="20" id="KW-1185">Reference proteome</keyword>
<dbReference type="PANTHER" id="PTHR43742">
    <property type="entry name" value="TRIMETHYLAMINE-N-OXIDE REDUCTASE"/>
    <property type="match status" value="1"/>
</dbReference>
<reference evidence="19" key="1">
    <citation type="submission" date="2022-11" db="EMBL/GenBank/DDBJ databases">
        <title>Draft genome sequence of Hoeflea poritis E7-10 and Hoeflea prorocentri PM5-8, separated from scleractinian coral Porites lutea and marine dinoflagellate.</title>
        <authorList>
            <person name="Zhang G."/>
            <person name="Wei Q."/>
            <person name="Cai L."/>
        </authorList>
    </citation>
    <scope>NUCLEOTIDE SEQUENCE</scope>
    <source>
        <strain evidence="19">PM5-8</strain>
    </source>
</reference>
<comment type="cofactor">
    <cofactor evidence="14">
        <name>Mo-bis(molybdopterin guanine dinucleotide)</name>
        <dbReference type="ChEBI" id="CHEBI:60539"/>
    </cofactor>
    <text evidence="14">Binds 1 molybdenum-bis(molybdopterin guanine dinucleotide) (Mo-bis-MGD) cofactor per subunit.</text>
</comment>
<dbReference type="InterPro" id="IPR006658">
    <property type="entry name" value="BisC"/>
</dbReference>
<dbReference type="SUPFAM" id="SSF53706">
    <property type="entry name" value="Formate dehydrogenase/DMSO reductase, domains 1-3"/>
    <property type="match status" value="1"/>
</dbReference>
<feature type="binding site" evidence="14">
    <location>
        <position position="478"/>
    </location>
    <ligand>
        <name>Mo-bis(molybdopterin guanine dinucleotide)</name>
        <dbReference type="ChEBI" id="CHEBI:60539"/>
    </ligand>
</feature>
<evidence type="ECO:0000256" key="1">
    <source>
        <dbReference type="ARBA" id="ARBA00004418"/>
    </source>
</evidence>
<keyword evidence="7" id="KW-0574">Periplasm</keyword>
<evidence type="ECO:0000256" key="4">
    <source>
        <dbReference type="ARBA" id="ARBA00022505"/>
    </source>
</evidence>
<evidence type="ECO:0000259" key="17">
    <source>
        <dbReference type="Pfam" id="PF01568"/>
    </source>
</evidence>
<keyword evidence="4 14" id="KW-0500">Molybdenum</keyword>
<dbReference type="Gene3D" id="3.40.228.10">
    <property type="entry name" value="Dimethylsulfoxide Reductase, domain 2"/>
    <property type="match status" value="1"/>
</dbReference>
<dbReference type="InterPro" id="IPR006657">
    <property type="entry name" value="MoPterin_dinucl-bd_dom"/>
</dbReference>
<evidence type="ECO:0000256" key="12">
    <source>
        <dbReference type="ARBA" id="ARBA00066451"/>
    </source>
</evidence>
<dbReference type="Gene3D" id="3.40.50.740">
    <property type="match status" value="1"/>
</dbReference>
<evidence type="ECO:0000256" key="7">
    <source>
        <dbReference type="ARBA" id="ARBA00022764"/>
    </source>
</evidence>
<proteinExistence type="inferred from homology"/>
<feature type="binding site" evidence="14">
    <location>
        <position position="782"/>
    </location>
    <ligand>
        <name>Mo-bis(molybdopterin guanine dinucleotide)</name>
        <dbReference type="ChEBI" id="CHEBI:60539"/>
    </ligand>
</feature>
<feature type="signal peptide" evidence="15">
    <location>
        <begin position="1"/>
        <end position="43"/>
    </location>
</feature>
<keyword evidence="5 14" id="KW-0479">Metal-binding</keyword>
<dbReference type="InterPro" id="IPR050612">
    <property type="entry name" value="Prok_Mopterin_Oxidored"/>
</dbReference>
<evidence type="ECO:0000256" key="6">
    <source>
        <dbReference type="ARBA" id="ARBA00022729"/>
    </source>
</evidence>
<dbReference type="GO" id="GO:0009061">
    <property type="term" value="P:anaerobic respiration"/>
    <property type="evidence" value="ECO:0007669"/>
    <property type="project" value="TreeGrafter"/>
</dbReference>
<evidence type="ECO:0000256" key="3">
    <source>
        <dbReference type="ARBA" id="ARBA00011885"/>
    </source>
</evidence>
<dbReference type="GO" id="GO:0030288">
    <property type="term" value="C:outer membrane-bounded periplasmic space"/>
    <property type="evidence" value="ECO:0007669"/>
    <property type="project" value="TreeGrafter"/>
</dbReference>
<dbReference type="PANTHER" id="PTHR43742:SF10">
    <property type="entry name" value="TRIMETHYLAMINE-N-OXIDE REDUCTASE 2"/>
    <property type="match status" value="1"/>
</dbReference>
<evidence type="ECO:0000256" key="5">
    <source>
        <dbReference type="ARBA" id="ARBA00022723"/>
    </source>
</evidence>
<dbReference type="PROSITE" id="PS51318">
    <property type="entry name" value="TAT"/>
    <property type="match status" value="1"/>
</dbReference>
<dbReference type="CDD" id="cd02769">
    <property type="entry name" value="MopB_DMSOR-BSOR-TMAOR"/>
    <property type="match status" value="1"/>
</dbReference>
<evidence type="ECO:0000256" key="15">
    <source>
        <dbReference type="SAM" id="SignalP"/>
    </source>
</evidence>
<comment type="catalytic activity">
    <reaction evidence="9">
        <text>trimethylamine + 2 Fe(III)-[cytochrome c] + H2O = trimethylamine N-oxide + 2 Fe(II)-[cytochrome c] + 3 H(+)</text>
        <dbReference type="Rhea" id="RHEA:24236"/>
        <dbReference type="Rhea" id="RHEA-COMP:10350"/>
        <dbReference type="Rhea" id="RHEA-COMP:14399"/>
        <dbReference type="ChEBI" id="CHEBI:15377"/>
        <dbReference type="ChEBI" id="CHEBI:15378"/>
        <dbReference type="ChEBI" id="CHEBI:15724"/>
        <dbReference type="ChEBI" id="CHEBI:29033"/>
        <dbReference type="ChEBI" id="CHEBI:29034"/>
        <dbReference type="ChEBI" id="CHEBI:58389"/>
        <dbReference type="EC" id="1.7.2.3"/>
    </reaction>
</comment>
<dbReference type="Gene3D" id="2.40.40.20">
    <property type="match status" value="1"/>
</dbReference>
<feature type="domain" description="Molybdopterin oxidoreductase N-terminal" evidence="18">
    <location>
        <begin position="51"/>
        <end position="91"/>
    </location>
</feature>
<protein>
    <recommendedName>
        <fullName evidence="13">Dimethyl sulfoxide/trimethylamine N-oxide reductase</fullName>
        <ecNumber evidence="3">1.7.2.3</ecNumber>
        <ecNumber evidence="12">1.8.5.3</ecNumber>
    </recommendedName>
</protein>
<dbReference type="GO" id="GO:0043546">
    <property type="term" value="F:molybdopterin cofactor binding"/>
    <property type="evidence" value="ECO:0007669"/>
    <property type="project" value="InterPro"/>
</dbReference>
<dbReference type="NCBIfam" id="NF011682">
    <property type="entry name" value="PRK15102.1"/>
    <property type="match status" value="1"/>
</dbReference>
<dbReference type="InterPro" id="IPR006311">
    <property type="entry name" value="TAT_signal"/>
</dbReference>
<dbReference type="EMBL" id="JAPJZI010000001">
    <property type="protein sequence ID" value="MDA5400599.1"/>
    <property type="molecule type" value="Genomic_DNA"/>
</dbReference>
<feature type="binding site" evidence="14">
    <location>
        <position position="555"/>
    </location>
    <ligand>
        <name>Mo-bis(molybdopterin guanine dinucleotide)</name>
        <dbReference type="ChEBI" id="CHEBI:60539"/>
    </ligand>
</feature>
<comment type="caution">
    <text evidence="19">The sequence shown here is derived from an EMBL/GenBank/DDBJ whole genome shotgun (WGS) entry which is preliminary data.</text>
</comment>
<dbReference type="InterPro" id="IPR006656">
    <property type="entry name" value="Mopterin_OxRdtase"/>
</dbReference>
<dbReference type="RefSeq" id="WP_267992282.1">
    <property type="nucleotide sequence ID" value="NZ_JAPJZI010000001.1"/>
</dbReference>
<evidence type="ECO:0000256" key="14">
    <source>
        <dbReference type="PIRSR" id="PIRSR606658-1"/>
    </source>
</evidence>
<comment type="similarity">
    <text evidence="2">Belongs to the prokaryotic molybdopterin-containing oxidoreductase family.</text>
</comment>
<dbReference type="InterPro" id="IPR006655">
    <property type="entry name" value="Mopterin_OxRdtase_prok_CS"/>
</dbReference>
<feature type="binding site" evidence="14">
    <location>
        <position position="482"/>
    </location>
    <ligand>
        <name>Mo-bis(molybdopterin guanine dinucleotide)</name>
        <dbReference type="ChEBI" id="CHEBI:60539"/>
    </ligand>
</feature>
<evidence type="ECO:0000313" key="20">
    <source>
        <dbReference type="Proteomes" id="UP001151234"/>
    </source>
</evidence>
<name>A0A9X3ZIU5_9HYPH</name>
<accession>A0A9X3ZIU5</accession>
<evidence type="ECO:0000313" key="19">
    <source>
        <dbReference type="EMBL" id="MDA5400599.1"/>
    </source>
</evidence>
<dbReference type="PROSITE" id="PS00490">
    <property type="entry name" value="MOLYBDOPTERIN_PROK_2"/>
    <property type="match status" value="1"/>
</dbReference>
<feature type="binding site" evidence="14">
    <location>
        <position position="370"/>
    </location>
    <ligand>
        <name>Mo-bis(molybdopterin guanine dinucleotide)</name>
        <dbReference type="ChEBI" id="CHEBI:60539"/>
    </ligand>
</feature>
<feature type="domain" description="Molybdopterin dinucleotide-binding" evidence="17">
    <location>
        <begin position="682"/>
        <end position="801"/>
    </location>
</feature>
<evidence type="ECO:0000259" key="16">
    <source>
        <dbReference type="Pfam" id="PF00384"/>
    </source>
</evidence>
<feature type="chain" id="PRO_5040986880" description="Dimethyl sulfoxide/trimethylamine N-oxide reductase" evidence="15">
    <location>
        <begin position="44"/>
        <end position="825"/>
    </location>
</feature>
<evidence type="ECO:0000256" key="13">
    <source>
        <dbReference type="ARBA" id="ARBA00068174"/>
    </source>
</evidence>
<gene>
    <name evidence="19" type="primary">torA</name>
    <name evidence="19" type="ORF">OQ273_18645</name>
</gene>
<dbReference type="PROSITE" id="PS00932">
    <property type="entry name" value="MOLYBDOPTERIN_PROK_3"/>
    <property type="match status" value="1"/>
</dbReference>
<dbReference type="EC" id="1.7.2.3" evidence="3"/>
<evidence type="ECO:0000256" key="11">
    <source>
        <dbReference type="ARBA" id="ARBA00056722"/>
    </source>
</evidence>
<dbReference type="Pfam" id="PF18364">
    <property type="entry name" value="Molybdopterin_N"/>
    <property type="match status" value="1"/>
</dbReference>
<dbReference type="GO" id="GO:0050626">
    <property type="term" value="F:trimethylamine-N-oxide reductase (cytochrome c) activity"/>
    <property type="evidence" value="ECO:0007669"/>
    <property type="project" value="UniProtKB-EC"/>
</dbReference>
<dbReference type="AlphaFoldDB" id="A0A9X3ZIU5"/>
<evidence type="ECO:0000256" key="2">
    <source>
        <dbReference type="ARBA" id="ARBA00010312"/>
    </source>
</evidence>
<comment type="subcellular location">
    <subcellularLocation>
        <location evidence="1">Periplasm</location>
    </subcellularLocation>
</comment>
<comment type="catalytic activity">
    <reaction evidence="10">
        <text>dimethyl sulfide + a menaquinone + H2O = dimethyl sulfoxide + a menaquinol</text>
        <dbReference type="Rhea" id="RHEA:28494"/>
        <dbReference type="Rhea" id="RHEA-COMP:9537"/>
        <dbReference type="Rhea" id="RHEA-COMP:9539"/>
        <dbReference type="ChEBI" id="CHEBI:15377"/>
        <dbReference type="ChEBI" id="CHEBI:16374"/>
        <dbReference type="ChEBI" id="CHEBI:17437"/>
        <dbReference type="ChEBI" id="CHEBI:18151"/>
        <dbReference type="ChEBI" id="CHEBI:28262"/>
        <dbReference type="EC" id="1.8.5.3"/>
    </reaction>
</comment>
<evidence type="ECO:0000256" key="9">
    <source>
        <dbReference type="ARBA" id="ARBA00049407"/>
    </source>
</evidence>
<organism evidence="19 20">
    <name type="scientific">Hoeflea prorocentri</name>
    <dbReference type="NCBI Taxonomy" id="1922333"/>
    <lineage>
        <taxon>Bacteria</taxon>
        <taxon>Pseudomonadati</taxon>
        <taxon>Pseudomonadota</taxon>
        <taxon>Alphaproteobacteria</taxon>
        <taxon>Hyphomicrobiales</taxon>
        <taxon>Rhizobiaceae</taxon>
        <taxon>Hoeflea</taxon>
    </lineage>
</organism>
<dbReference type="NCBIfam" id="TIGR00509">
    <property type="entry name" value="bisC_fam"/>
    <property type="match status" value="1"/>
</dbReference>
<evidence type="ECO:0000259" key="18">
    <source>
        <dbReference type="Pfam" id="PF18364"/>
    </source>
</evidence>
<dbReference type="EC" id="1.8.5.3" evidence="12"/>
<dbReference type="InterPro" id="IPR041460">
    <property type="entry name" value="Molybdopterin_N"/>
</dbReference>